<dbReference type="Proteomes" id="UP001362999">
    <property type="component" value="Unassembled WGS sequence"/>
</dbReference>
<evidence type="ECO:0000256" key="1">
    <source>
        <dbReference type="SAM" id="MobiDB-lite"/>
    </source>
</evidence>
<proteinExistence type="predicted"/>
<gene>
    <name evidence="2" type="ORF">R3P38DRAFT_3348765</name>
</gene>
<dbReference type="AlphaFoldDB" id="A0AAW0CQQ6"/>
<organism evidence="2 3">
    <name type="scientific">Favolaschia claudopus</name>
    <dbReference type="NCBI Taxonomy" id="2862362"/>
    <lineage>
        <taxon>Eukaryota</taxon>
        <taxon>Fungi</taxon>
        <taxon>Dikarya</taxon>
        <taxon>Basidiomycota</taxon>
        <taxon>Agaricomycotina</taxon>
        <taxon>Agaricomycetes</taxon>
        <taxon>Agaricomycetidae</taxon>
        <taxon>Agaricales</taxon>
        <taxon>Marasmiineae</taxon>
        <taxon>Mycenaceae</taxon>
        <taxon>Favolaschia</taxon>
    </lineage>
</organism>
<evidence type="ECO:0000313" key="3">
    <source>
        <dbReference type="Proteomes" id="UP001362999"/>
    </source>
</evidence>
<dbReference type="EMBL" id="JAWWNJ010000014">
    <property type="protein sequence ID" value="KAK7041073.1"/>
    <property type="molecule type" value="Genomic_DNA"/>
</dbReference>
<protein>
    <submittedName>
        <fullName evidence="2">Uncharacterized protein</fullName>
    </submittedName>
</protein>
<feature type="region of interest" description="Disordered" evidence="1">
    <location>
        <begin position="217"/>
        <end position="257"/>
    </location>
</feature>
<sequence>MAQSPTEGVPKRWRVALYSNAGIREELSQTAWIPTTLHAVSANQQVAASSSISTTDSTKSRAYLLFSWVKAHEKSRRKEANIAAALAEYERERVKPATLGKPKNISQLSFKYDDTISTSTRWSQYLRSKPKAAKSPHRHGVGTRAVHARVRGSRLPPHPNEINEGKRAKEAGKEKKRVERERRKELRAEIEQEWAEMKHQHNAAVENWTSECSKLQETGLRKKDLPPKPKLGKKPKLPVVEDEDEDEEDEPNEKGDV</sequence>
<feature type="compositionally biased region" description="Acidic residues" evidence="1">
    <location>
        <begin position="240"/>
        <end position="251"/>
    </location>
</feature>
<feature type="compositionally biased region" description="Basic and acidic residues" evidence="1">
    <location>
        <begin position="161"/>
        <end position="183"/>
    </location>
</feature>
<accession>A0AAW0CQQ6</accession>
<evidence type="ECO:0000313" key="2">
    <source>
        <dbReference type="EMBL" id="KAK7041073.1"/>
    </source>
</evidence>
<comment type="caution">
    <text evidence="2">The sequence shown here is derived from an EMBL/GenBank/DDBJ whole genome shotgun (WGS) entry which is preliminary data.</text>
</comment>
<reference evidence="2 3" key="1">
    <citation type="journal article" date="2024" name="J Genomics">
        <title>Draft genome sequencing and assembly of Favolaschia claudopus CIRM-BRFM 2984 isolated from oak limbs.</title>
        <authorList>
            <person name="Navarro D."/>
            <person name="Drula E."/>
            <person name="Chaduli D."/>
            <person name="Cazenave R."/>
            <person name="Ahrendt S."/>
            <person name="Wang J."/>
            <person name="Lipzen A."/>
            <person name="Daum C."/>
            <person name="Barry K."/>
            <person name="Grigoriev I.V."/>
            <person name="Favel A."/>
            <person name="Rosso M.N."/>
            <person name="Martin F."/>
        </authorList>
    </citation>
    <scope>NUCLEOTIDE SEQUENCE [LARGE SCALE GENOMIC DNA]</scope>
    <source>
        <strain evidence="2 3">CIRM-BRFM 2984</strain>
    </source>
</reference>
<name>A0AAW0CQQ6_9AGAR</name>
<feature type="region of interest" description="Disordered" evidence="1">
    <location>
        <begin position="153"/>
        <end position="183"/>
    </location>
</feature>
<keyword evidence="3" id="KW-1185">Reference proteome</keyword>